<sequence>MTSSTPVAVTGATGAVGGRVAEQLHAAGIPLRLVVRDASRAPRFEGGAPVEVAEASYRDTDAVRRALEGVELAFMVSAAESADRVAEHAAFIEAARASGVRHLVYTSFFGAAPDAVFTLGRDHFATEELLRASGLGFTALRDNFYADFLPYLAGEDGVIRGPARDGRVAAVARADVADSAVAVLRDVLRDGPISPHVDAVYELTGPEALTLAEVAGLVSELGGRGPVVFHDETIDEAYASRASYGAPPWQLDAWVSTYTAIATGELARTTPDVERLTGHPPLSLRTLLEGARAPQPGADPV</sequence>
<feature type="domain" description="NAD(P)-binding" evidence="1">
    <location>
        <begin position="11"/>
        <end position="186"/>
    </location>
</feature>
<proteinExistence type="predicted"/>
<dbReference type="AlphaFoldDB" id="A0A852SAS2"/>
<dbReference type="RefSeq" id="WP_179546805.1">
    <property type="nucleotide sequence ID" value="NZ_BSEW01000001.1"/>
</dbReference>
<reference evidence="2 3" key="1">
    <citation type="submission" date="2020-07" db="EMBL/GenBank/DDBJ databases">
        <title>Sequencing the genomes of 1000 actinobacteria strains.</title>
        <authorList>
            <person name="Klenk H.-P."/>
        </authorList>
    </citation>
    <scope>NUCLEOTIDE SEQUENCE [LARGE SCALE GENOMIC DNA]</scope>
    <source>
        <strain evidence="2 3">DSM 26474</strain>
    </source>
</reference>
<dbReference type="Proteomes" id="UP000549913">
    <property type="component" value="Unassembled WGS sequence"/>
</dbReference>
<name>A0A852SAS2_9MICO</name>
<dbReference type="InterPro" id="IPR051604">
    <property type="entry name" value="Ergot_Alk_Oxidoreductase"/>
</dbReference>
<dbReference type="PANTHER" id="PTHR43162:SF1">
    <property type="entry name" value="PRESTALK A DIFFERENTIATION PROTEIN A"/>
    <property type="match status" value="1"/>
</dbReference>
<evidence type="ECO:0000313" key="3">
    <source>
        <dbReference type="Proteomes" id="UP000549913"/>
    </source>
</evidence>
<evidence type="ECO:0000259" key="1">
    <source>
        <dbReference type="Pfam" id="PF13460"/>
    </source>
</evidence>
<organism evidence="2 3">
    <name type="scientific">Herbiconiux flava</name>
    <dbReference type="NCBI Taxonomy" id="881268"/>
    <lineage>
        <taxon>Bacteria</taxon>
        <taxon>Bacillati</taxon>
        <taxon>Actinomycetota</taxon>
        <taxon>Actinomycetes</taxon>
        <taxon>Micrococcales</taxon>
        <taxon>Microbacteriaceae</taxon>
        <taxon>Herbiconiux</taxon>
    </lineage>
</organism>
<dbReference type="CDD" id="cd05269">
    <property type="entry name" value="TMR_SDR_a"/>
    <property type="match status" value="1"/>
</dbReference>
<dbReference type="Gene3D" id="3.90.25.10">
    <property type="entry name" value="UDP-galactose 4-epimerase, domain 1"/>
    <property type="match status" value="1"/>
</dbReference>
<accession>A0A852SAS2</accession>
<dbReference type="InterPro" id="IPR036291">
    <property type="entry name" value="NAD(P)-bd_dom_sf"/>
</dbReference>
<dbReference type="SUPFAM" id="SSF51735">
    <property type="entry name" value="NAD(P)-binding Rossmann-fold domains"/>
    <property type="match status" value="1"/>
</dbReference>
<evidence type="ECO:0000313" key="2">
    <source>
        <dbReference type="EMBL" id="NYD69482.1"/>
    </source>
</evidence>
<comment type="caution">
    <text evidence="2">The sequence shown here is derived from an EMBL/GenBank/DDBJ whole genome shotgun (WGS) entry which is preliminary data.</text>
</comment>
<keyword evidence="3" id="KW-1185">Reference proteome</keyword>
<protein>
    <submittedName>
        <fullName evidence="2">Uncharacterized protein YbjT (DUF2867 family)</fullName>
    </submittedName>
</protein>
<dbReference type="PANTHER" id="PTHR43162">
    <property type="match status" value="1"/>
</dbReference>
<dbReference type="EMBL" id="JACCBM010000001">
    <property type="protein sequence ID" value="NYD69482.1"/>
    <property type="molecule type" value="Genomic_DNA"/>
</dbReference>
<dbReference type="InterPro" id="IPR016040">
    <property type="entry name" value="NAD(P)-bd_dom"/>
</dbReference>
<gene>
    <name evidence="2" type="ORF">BJ984_000640</name>
</gene>
<dbReference type="Gene3D" id="3.40.50.720">
    <property type="entry name" value="NAD(P)-binding Rossmann-like Domain"/>
    <property type="match status" value="1"/>
</dbReference>
<dbReference type="Pfam" id="PF13460">
    <property type="entry name" value="NAD_binding_10"/>
    <property type="match status" value="1"/>
</dbReference>